<organism evidence="2 3">
    <name type="scientific">Flavobacterium aurantiibacter</name>
    <dbReference type="NCBI Taxonomy" id="2023067"/>
    <lineage>
        <taxon>Bacteria</taxon>
        <taxon>Pseudomonadati</taxon>
        <taxon>Bacteroidota</taxon>
        <taxon>Flavobacteriia</taxon>
        <taxon>Flavobacteriales</taxon>
        <taxon>Flavobacteriaceae</taxon>
        <taxon>Flavobacterium</taxon>
    </lineage>
</organism>
<keyword evidence="3" id="KW-1185">Reference proteome</keyword>
<dbReference type="EMBL" id="NOXX01000168">
    <property type="protein sequence ID" value="OYQ46155.1"/>
    <property type="molecule type" value="Genomic_DNA"/>
</dbReference>
<evidence type="ECO:0000313" key="3">
    <source>
        <dbReference type="Proteomes" id="UP000216035"/>
    </source>
</evidence>
<evidence type="ECO:0000313" key="2">
    <source>
        <dbReference type="EMBL" id="OYQ46155.1"/>
    </source>
</evidence>
<name>A0A255ZZ40_9FLAO</name>
<protein>
    <submittedName>
        <fullName evidence="2">Uncharacterized protein</fullName>
    </submittedName>
</protein>
<dbReference type="AlphaFoldDB" id="A0A255ZZ40"/>
<reference evidence="2 3" key="1">
    <citation type="submission" date="2017-07" db="EMBL/GenBank/DDBJ databases">
        <title>Flavobacterium cyanobacteriorum sp. nov., isolated from cyanobacterial aggregates in a eutrophic lake.</title>
        <authorList>
            <person name="Cai H."/>
        </authorList>
    </citation>
    <scope>NUCLEOTIDE SEQUENCE [LARGE SCALE GENOMIC DNA]</scope>
    <source>
        <strain evidence="2 3">TH167</strain>
    </source>
</reference>
<dbReference type="Proteomes" id="UP000216035">
    <property type="component" value="Unassembled WGS sequence"/>
</dbReference>
<gene>
    <name evidence="2" type="ORF">CHX27_04785</name>
    <name evidence="1" type="ORF">CHX27_15040</name>
</gene>
<sequence length="61" mass="7158">MVFNLEFESGGVLLKSYASGQNTQFDNHFNLTKTVKQNDTQLKYIKNVYCFRKIKTLHLQD</sequence>
<evidence type="ECO:0000313" key="1">
    <source>
        <dbReference type="EMBL" id="OYQ38470.1"/>
    </source>
</evidence>
<proteinExistence type="predicted"/>
<accession>A0A255ZZ40</accession>
<comment type="caution">
    <text evidence="2">The sequence shown here is derived from an EMBL/GenBank/DDBJ whole genome shotgun (WGS) entry which is preliminary data.</text>
</comment>
<dbReference type="EMBL" id="NOXX01000228">
    <property type="protein sequence ID" value="OYQ38470.1"/>
    <property type="molecule type" value="Genomic_DNA"/>
</dbReference>